<gene>
    <name evidence="1" type="ORF">T10_10699</name>
</gene>
<protein>
    <submittedName>
        <fullName evidence="1">Uncharacterized protein</fullName>
    </submittedName>
</protein>
<accession>A0A0V1LY91</accession>
<comment type="caution">
    <text evidence="1">The sequence shown here is derived from an EMBL/GenBank/DDBJ whole genome shotgun (WGS) entry which is preliminary data.</text>
</comment>
<sequence length="44" mass="5097">MAELLPYNCQESMADYHYTSKKVEPEPLSKQATLAPYNISSWFN</sequence>
<reference evidence="1 2" key="1">
    <citation type="submission" date="2015-01" db="EMBL/GenBank/DDBJ databases">
        <title>Evolution of Trichinella species and genotypes.</title>
        <authorList>
            <person name="Korhonen P.K."/>
            <person name="Edoardo P."/>
            <person name="Giuseppe L.R."/>
            <person name="Gasser R.B."/>
        </authorList>
    </citation>
    <scope>NUCLEOTIDE SEQUENCE [LARGE SCALE GENOMIC DNA]</scope>
    <source>
        <strain evidence="1">ISS1980</strain>
    </source>
</reference>
<evidence type="ECO:0000313" key="1">
    <source>
        <dbReference type="EMBL" id="KRZ64433.1"/>
    </source>
</evidence>
<dbReference type="AlphaFoldDB" id="A0A0V1LY91"/>
<organism evidence="1 2">
    <name type="scientific">Trichinella papuae</name>
    <dbReference type="NCBI Taxonomy" id="268474"/>
    <lineage>
        <taxon>Eukaryota</taxon>
        <taxon>Metazoa</taxon>
        <taxon>Ecdysozoa</taxon>
        <taxon>Nematoda</taxon>
        <taxon>Enoplea</taxon>
        <taxon>Dorylaimia</taxon>
        <taxon>Trichinellida</taxon>
        <taxon>Trichinellidae</taxon>
        <taxon>Trichinella</taxon>
    </lineage>
</organism>
<proteinExistence type="predicted"/>
<name>A0A0V1LY91_9BILA</name>
<dbReference type="EMBL" id="JYDO01001105">
    <property type="protein sequence ID" value="KRZ64433.1"/>
    <property type="molecule type" value="Genomic_DNA"/>
</dbReference>
<dbReference type="Proteomes" id="UP000054843">
    <property type="component" value="Unassembled WGS sequence"/>
</dbReference>
<keyword evidence="2" id="KW-1185">Reference proteome</keyword>
<evidence type="ECO:0000313" key="2">
    <source>
        <dbReference type="Proteomes" id="UP000054843"/>
    </source>
</evidence>